<dbReference type="NCBIfam" id="TIGR00519">
    <property type="entry name" value="asnASE_I"/>
    <property type="match status" value="1"/>
</dbReference>
<evidence type="ECO:0000256" key="6">
    <source>
        <dbReference type="PROSITE-ProRule" id="PRU10099"/>
    </source>
</evidence>
<feature type="domain" description="Asparaginase/glutaminase C-terminal" evidence="10">
    <location>
        <begin position="283"/>
        <end position="392"/>
    </location>
</feature>
<dbReference type="GO" id="GO:0005524">
    <property type="term" value="F:ATP binding"/>
    <property type="evidence" value="ECO:0007669"/>
    <property type="project" value="UniProtKB-KW"/>
</dbReference>
<accession>A0ABD4TLP4</accession>
<evidence type="ECO:0000256" key="2">
    <source>
        <dbReference type="ARBA" id="ARBA00022741"/>
    </source>
</evidence>
<dbReference type="Proteomes" id="UP001524383">
    <property type="component" value="Unassembled WGS sequence"/>
</dbReference>
<dbReference type="InterPro" id="IPR006034">
    <property type="entry name" value="Asparaginase/glutaminase-like"/>
</dbReference>
<dbReference type="AlphaFoldDB" id="A0ABD4TLP4"/>
<dbReference type="PROSITE" id="PS51732">
    <property type="entry name" value="ASN_GLN_ASE_3"/>
    <property type="match status" value="1"/>
</dbReference>
<dbReference type="InterPro" id="IPR027475">
    <property type="entry name" value="Asparaginase/glutaminase_AS2"/>
</dbReference>
<dbReference type="InterPro" id="IPR040919">
    <property type="entry name" value="Asparaginase_C"/>
</dbReference>
<proteinExistence type="inferred from homology"/>
<evidence type="ECO:0000256" key="4">
    <source>
        <dbReference type="ARBA" id="ARBA00022917"/>
    </source>
</evidence>
<keyword evidence="2 5" id="KW-0547">Nucleotide-binding</keyword>
<keyword evidence="1 5" id="KW-0436">Ligase</keyword>
<evidence type="ECO:0000256" key="5">
    <source>
        <dbReference type="HAMAP-Rule" id="MF_00586"/>
    </source>
</evidence>
<dbReference type="Pfam" id="PF00710">
    <property type="entry name" value="Asparaginase"/>
    <property type="match status" value="1"/>
</dbReference>
<evidence type="ECO:0000256" key="7">
    <source>
        <dbReference type="PROSITE-ProRule" id="PRU10100"/>
    </source>
</evidence>
<gene>
    <name evidence="5 11" type="primary">gatD</name>
    <name evidence="11" type="ORF">FTO68_07880</name>
</gene>
<comment type="catalytic activity">
    <reaction evidence="5 8">
        <text>L-glutamyl-tRNA(Gln) + L-glutamine + ATP + H2O = L-glutaminyl-tRNA(Gln) + L-glutamate + ADP + phosphate + H(+)</text>
        <dbReference type="Rhea" id="RHEA:17521"/>
        <dbReference type="Rhea" id="RHEA-COMP:9681"/>
        <dbReference type="Rhea" id="RHEA-COMP:9684"/>
        <dbReference type="ChEBI" id="CHEBI:15377"/>
        <dbReference type="ChEBI" id="CHEBI:15378"/>
        <dbReference type="ChEBI" id="CHEBI:29985"/>
        <dbReference type="ChEBI" id="CHEBI:30616"/>
        <dbReference type="ChEBI" id="CHEBI:43474"/>
        <dbReference type="ChEBI" id="CHEBI:58359"/>
        <dbReference type="ChEBI" id="CHEBI:78520"/>
        <dbReference type="ChEBI" id="CHEBI:78521"/>
        <dbReference type="ChEBI" id="CHEBI:456216"/>
    </reaction>
</comment>
<dbReference type="InterPro" id="IPR027473">
    <property type="entry name" value="L-asparaginase_C"/>
</dbReference>
<feature type="active site" evidence="5 7">
    <location>
        <position position="154"/>
    </location>
</feature>
<dbReference type="PIRSF" id="PIRSF001220">
    <property type="entry name" value="L-ASNase_gatD"/>
    <property type="match status" value="1"/>
</dbReference>
<dbReference type="InterPro" id="IPR011878">
    <property type="entry name" value="GatD"/>
</dbReference>
<feature type="active site" evidence="5">
    <location>
        <position position="231"/>
    </location>
</feature>
<evidence type="ECO:0000256" key="1">
    <source>
        <dbReference type="ARBA" id="ARBA00022598"/>
    </source>
</evidence>
<dbReference type="PANTHER" id="PTHR11707:SF28">
    <property type="entry name" value="60 KDA LYSOPHOSPHOLIPASE"/>
    <property type="match status" value="1"/>
</dbReference>
<evidence type="ECO:0000256" key="8">
    <source>
        <dbReference type="RuleBase" id="RU004457"/>
    </source>
</evidence>
<comment type="subunit">
    <text evidence="5 8">Heterodimer of GatD and GatE.</text>
</comment>
<reference evidence="11 12" key="1">
    <citation type="submission" date="2019-08" db="EMBL/GenBank/DDBJ databases">
        <authorList>
            <person name="Chen S.-C."/>
            <person name="Lai M.-C."/>
            <person name="You Y.-T."/>
        </authorList>
    </citation>
    <scope>NUCLEOTIDE SEQUENCE [LARGE SCALE GENOMIC DNA]</scope>
    <source>
        <strain evidence="11 12">P2F9704a</strain>
    </source>
</reference>
<keyword evidence="4 5" id="KW-0648">Protein biosynthesis</keyword>
<dbReference type="PROSITE" id="PS00144">
    <property type="entry name" value="ASN_GLN_ASE_1"/>
    <property type="match status" value="1"/>
</dbReference>
<comment type="similarity">
    <text evidence="5 8">Belongs to the asparaginase 1 family. GatD subfamily.</text>
</comment>
<evidence type="ECO:0000259" key="10">
    <source>
        <dbReference type="Pfam" id="PF17763"/>
    </source>
</evidence>
<dbReference type="GO" id="GO:0006412">
    <property type="term" value="P:translation"/>
    <property type="evidence" value="ECO:0007669"/>
    <property type="project" value="UniProtKB-UniRule"/>
</dbReference>
<name>A0ABD4TLP4_9EURY</name>
<comment type="function">
    <text evidence="5 8">Allows the formation of correctly charged Gln-tRNA(Gln) through the transamidation of misacylated Glu-tRNA(Gln) in organisms which lack glutaminyl-tRNA synthetase. The reaction takes place in the presence of glutamine and ATP through an activated gamma-phospho-Glu-tRNA(Gln). The GatDE system is specific for glutamate and does not act on aspartate.</text>
</comment>
<comment type="caution">
    <text evidence="11">The sequence shown here is derived from an EMBL/GenBank/DDBJ whole genome shotgun (WGS) entry which is preliminary data.</text>
</comment>
<evidence type="ECO:0000259" key="9">
    <source>
        <dbReference type="Pfam" id="PF00710"/>
    </source>
</evidence>
<dbReference type="SUPFAM" id="SSF141300">
    <property type="entry name" value="GatD N-terminal domain-like"/>
    <property type="match status" value="1"/>
</dbReference>
<dbReference type="InterPro" id="IPR027474">
    <property type="entry name" value="L-asparaginase_N"/>
</dbReference>
<protein>
    <recommendedName>
        <fullName evidence="5 8">Glutamyl-tRNA(Gln) amidotransferase subunit D</fullName>
        <shortName evidence="5">Glu-ADT subunit D</shortName>
        <ecNumber evidence="5 8">6.3.5.-</ecNumber>
    </recommendedName>
</protein>
<evidence type="ECO:0000256" key="3">
    <source>
        <dbReference type="ARBA" id="ARBA00022840"/>
    </source>
</evidence>
<dbReference type="Gene3D" id="2.30.30.520">
    <property type="match status" value="1"/>
</dbReference>
<evidence type="ECO:0000313" key="11">
    <source>
        <dbReference type="EMBL" id="MCQ1538898.1"/>
    </source>
</evidence>
<feature type="active site" evidence="5 6">
    <location>
        <position position="78"/>
    </location>
</feature>
<dbReference type="InterPro" id="IPR036152">
    <property type="entry name" value="Asp/glu_Ase-like_sf"/>
</dbReference>
<keyword evidence="3 5" id="KW-0067">ATP-binding</keyword>
<dbReference type="InterPro" id="IPR037222">
    <property type="entry name" value="GatD_N_sf"/>
</dbReference>
<dbReference type="EMBL" id="VOTZ01000016">
    <property type="protein sequence ID" value="MCQ1538898.1"/>
    <property type="molecule type" value="Genomic_DNA"/>
</dbReference>
<dbReference type="HAMAP" id="MF_00586">
    <property type="entry name" value="GatD"/>
    <property type="match status" value="1"/>
</dbReference>
<dbReference type="SUPFAM" id="SSF53774">
    <property type="entry name" value="Glutaminase/Asparaginase"/>
    <property type="match status" value="1"/>
</dbReference>
<dbReference type="Pfam" id="PF17763">
    <property type="entry name" value="Asparaginase_C"/>
    <property type="match status" value="1"/>
</dbReference>
<dbReference type="PIRSF" id="PIRSF500175">
    <property type="entry name" value="Glu_ADT_D"/>
    <property type="match status" value="1"/>
</dbReference>
<dbReference type="NCBIfam" id="TIGR02153">
    <property type="entry name" value="gatD_arch"/>
    <property type="match status" value="1"/>
</dbReference>
<dbReference type="GO" id="GO:0004067">
    <property type="term" value="F:asparaginase activity"/>
    <property type="evidence" value="ECO:0007669"/>
    <property type="project" value="UniProtKB-UniRule"/>
</dbReference>
<dbReference type="InterPro" id="IPR037152">
    <property type="entry name" value="L-asparaginase_N_sf"/>
</dbReference>
<dbReference type="PANTHER" id="PTHR11707">
    <property type="entry name" value="L-ASPARAGINASE"/>
    <property type="match status" value="1"/>
</dbReference>
<dbReference type="NCBIfam" id="NF003217">
    <property type="entry name" value="PRK04183.1"/>
    <property type="match status" value="1"/>
</dbReference>
<dbReference type="GO" id="GO:0050567">
    <property type="term" value="F:glutaminyl-tRNA synthase (glutamine-hydrolyzing) activity"/>
    <property type="evidence" value="ECO:0007669"/>
    <property type="project" value="UniProtKB-UniRule"/>
</dbReference>
<organism evidence="11 12">
    <name type="scientific">Methanocalculus taiwanensis</name>
    <dbReference type="NCBI Taxonomy" id="106207"/>
    <lineage>
        <taxon>Archaea</taxon>
        <taxon>Methanobacteriati</taxon>
        <taxon>Methanobacteriota</taxon>
        <taxon>Stenosarchaea group</taxon>
        <taxon>Methanomicrobia</taxon>
        <taxon>Methanomicrobiales</taxon>
        <taxon>Methanocalculaceae</taxon>
        <taxon>Methanocalculus</taxon>
    </lineage>
</organism>
<dbReference type="Gene3D" id="3.40.50.1170">
    <property type="entry name" value="L-asparaginase, N-terminal domain"/>
    <property type="match status" value="1"/>
</dbReference>
<dbReference type="InterPro" id="IPR006033">
    <property type="entry name" value="AsnA_fam"/>
</dbReference>
<feature type="domain" description="L-asparaginase N-terminal" evidence="9">
    <location>
        <begin position="70"/>
        <end position="254"/>
    </location>
</feature>
<keyword evidence="12" id="KW-1185">Reference proteome</keyword>
<dbReference type="SMART" id="SM00870">
    <property type="entry name" value="Asparaginase"/>
    <property type="match status" value="1"/>
</dbReference>
<dbReference type="PROSITE" id="PS00917">
    <property type="entry name" value="ASN_GLN_ASE_2"/>
    <property type="match status" value="1"/>
</dbReference>
<dbReference type="InterPro" id="IPR020827">
    <property type="entry name" value="Asparaginase/glutaminase_AS1"/>
</dbReference>
<evidence type="ECO:0000313" key="12">
    <source>
        <dbReference type="Proteomes" id="UP001524383"/>
    </source>
</evidence>
<dbReference type="PRINTS" id="PR00139">
    <property type="entry name" value="ASNGLNASE"/>
</dbReference>
<dbReference type="RefSeq" id="WP_255332854.1">
    <property type="nucleotide sequence ID" value="NZ_VOTZ01000016.1"/>
</dbReference>
<feature type="active site" evidence="5">
    <location>
        <position position="155"/>
    </location>
</feature>
<sequence length="408" mass="44291">MKTGDLVSCTLGGETVEAIYITERDGMAVLKLSSGYNIGLPPTDVRFIGDAQERKAEEPLIIQDSTLPELSIISTGGTIASRVDYRTGAVTSRSTAEEIIRAIPRMASVGQYRTRQPFSILSENMKPSMWIELARTIYAEIEAGVRGVIITHGTDTMAYSASAVSFMLDTPVPVIFVGSQRSADRPSSDNAMNALCSAAAASADLGEVAICMHGTEHDDFCALHRATRVRKMHTSRRDAFQSIGTEPIATITYPELAVSPAPHAIQRGAQEPVLNDTMEERCALFSYYPGMDPAILDSYASYRGVVIAGTGLGHVGTTLMDGIRQLVRNQTTVVMTTQCLSGRVCDRVYDTGRDLLRAGVIEGEDMLPETALVKLMWVLGQTDEPGEIRKLMQESQKGEIVRRSAYGL</sequence>
<dbReference type="EC" id="6.3.5.-" evidence="5 8"/>
<dbReference type="Gene3D" id="3.40.50.40">
    <property type="match status" value="1"/>
</dbReference>
<dbReference type="CDD" id="cd08962">
    <property type="entry name" value="GatD"/>
    <property type="match status" value="1"/>
</dbReference>